<dbReference type="PRINTS" id="PR00606">
    <property type="entry name" value="CYTCHROMECID"/>
</dbReference>
<feature type="binding site" description="covalent" evidence="6">
    <location>
        <position position="78"/>
    </location>
    <ligand>
        <name>heme c</name>
        <dbReference type="ChEBI" id="CHEBI:61717"/>
    </ligand>
</feature>
<accession>A0A7K1SYL7</accession>
<dbReference type="PROSITE" id="PS51007">
    <property type="entry name" value="CYTC"/>
    <property type="match status" value="1"/>
</dbReference>
<dbReference type="InterPro" id="IPR036909">
    <property type="entry name" value="Cyt_c-like_dom_sf"/>
</dbReference>
<evidence type="ECO:0000256" key="3">
    <source>
        <dbReference type="ARBA" id="ARBA00022723"/>
    </source>
</evidence>
<keyword evidence="1" id="KW-0813">Transport</keyword>
<feature type="binding site" description="covalent" evidence="6">
    <location>
        <position position="74"/>
    </location>
    <ligand>
        <name>heme c</name>
        <dbReference type="ChEBI" id="CHEBI:61717"/>
    </ligand>
</feature>
<evidence type="ECO:0000256" key="2">
    <source>
        <dbReference type="ARBA" id="ARBA00022617"/>
    </source>
</evidence>
<dbReference type="Pfam" id="PF00034">
    <property type="entry name" value="Cytochrom_C"/>
    <property type="match status" value="1"/>
</dbReference>
<proteinExistence type="predicted"/>
<evidence type="ECO:0000256" key="4">
    <source>
        <dbReference type="ARBA" id="ARBA00022982"/>
    </source>
</evidence>
<dbReference type="InterPro" id="IPR009056">
    <property type="entry name" value="Cyt_c-like_dom"/>
</dbReference>
<feature type="region of interest" description="Disordered" evidence="7">
    <location>
        <begin position="21"/>
        <end position="61"/>
    </location>
</feature>
<keyword evidence="5 6" id="KW-0408">Iron</keyword>
<comment type="PTM">
    <text evidence="6">Binds 1 heme c group covalently per subunit.</text>
</comment>
<evidence type="ECO:0000256" key="6">
    <source>
        <dbReference type="PIRSR" id="PIRSR602324-1"/>
    </source>
</evidence>
<name>A0A7K1SYL7_9SPHI</name>
<comment type="caution">
    <text evidence="9">The sequence shown here is derived from an EMBL/GenBank/DDBJ whole genome shotgun (WGS) entry which is preliminary data.</text>
</comment>
<evidence type="ECO:0000313" key="9">
    <source>
        <dbReference type="EMBL" id="MVN22358.1"/>
    </source>
</evidence>
<dbReference type="Gene3D" id="1.10.760.10">
    <property type="entry name" value="Cytochrome c-like domain"/>
    <property type="match status" value="1"/>
</dbReference>
<evidence type="ECO:0000256" key="1">
    <source>
        <dbReference type="ARBA" id="ARBA00022448"/>
    </source>
</evidence>
<dbReference type="Proteomes" id="UP000462014">
    <property type="component" value="Unassembled WGS sequence"/>
</dbReference>
<dbReference type="GO" id="GO:0009055">
    <property type="term" value="F:electron transfer activity"/>
    <property type="evidence" value="ECO:0007669"/>
    <property type="project" value="InterPro"/>
</dbReference>
<keyword evidence="10" id="KW-1185">Reference proteome</keyword>
<dbReference type="AlphaFoldDB" id="A0A7K1SYL7"/>
<dbReference type="PROSITE" id="PS51257">
    <property type="entry name" value="PROKAR_LIPOPROTEIN"/>
    <property type="match status" value="1"/>
</dbReference>
<protein>
    <submittedName>
        <fullName evidence="9">C-type cytochrome</fullName>
    </submittedName>
</protein>
<feature type="compositionally biased region" description="Polar residues" evidence="7">
    <location>
        <begin position="21"/>
        <end position="60"/>
    </location>
</feature>
<feature type="domain" description="Cytochrome c" evidence="8">
    <location>
        <begin position="60"/>
        <end position="145"/>
    </location>
</feature>
<keyword evidence="2 6" id="KW-0349">Heme</keyword>
<dbReference type="SUPFAM" id="SSF46626">
    <property type="entry name" value="Cytochrome c"/>
    <property type="match status" value="1"/>
</dbReference>
<evidence type="ECO:0000313" key="10">
    <source>
        <dbReference type="Proteomes" id="UP000462014"/>
    </source>
</evidence>
<gene>
    <name evidence="9" type="ORF">GO621_12515</name>
</gene>
<organism evidence="9 10">
    <name type="scientific">Mucilaginibacter arboris</name>
    <dbReference type="NCBI Taxonomy" id="2682090"/>
    <lineage>
        <taxon>Bacteria</taxon>
        <taxon>Pseudomonadati</taxon>
        <taxon>Bacteroidota</taxon>
        <taxon>Sphingobacteriia</taxon>
        <taxon>Sphingobacteriales</taxon>
        <taxon>Sphingobacteriaceae</taxon>
        <taxon>Mucilaginibacter</taxon>
    </lineage>
</organism>
<keyword evidence="3 6" id="KW-0479">Metal-binding</keyword>
<dbReference type="InterPro" id="IPR002324">
    <property type="entry name" value="Cyt_c_ID"/>
</dbReference>
<sequence length="145" mass="15141">MKKTAIILSLCAVIAACSNNKSDQNVSNDSTTAANQSAKSQESDADTNATKIGTDSNAGNAPSKGAQLIASADCLGCHKEQEKLVGPAYKDVAKKYPSNDKNITYLANKIISGGKGVWGDVPMTPHPNLALADAKEMAKYVLSLK</sequence>
<evidence type="ECO:0000259" key="8">
    <source>
        <dbReference type="PROSITE" id="PS51007"/>
    </source>
</evidence>
<dbReference type="GO" id="GO:0005506">
    <property type="term" value="F:iron ion binding"/>
    <property type="evidence" value="ECO:0007669"/>
    <property type="project" value="InterPro"/>
</dbReference>
<dbReference type="RefSeq" id="WP_157567511.1">
    <property type="nucleotide sequence ID" value="NZ_WPIK01000010.1"/>
</dbReference>
<keyword evidence="4" id="KW-0249">Electron transport</keyword>
<evidence type="ECO:0000256" key="5">
    <source>
        <dbReference type="ARBA" id="ARBA00023004"/>
    </source>
</evidence>
<reference evidence="9 10" key="1">
    <citation type="submission" date="2019-12" db="EMBL/GenBank/DDBJ databases">
        <title>Mucilaginibacter sp. HMF7410 genome sequencing and assembly.</title>
        <authorList>
            <person name="Kang H."/>
            <person name="Cha I."/>
            <person name="Kim H."/>
            <person name="Joh K."/>
        </authorList>
    </citation>
    <scope>NUCLEOTIDE SEQUENCE [LARGE SCALE GENOMIC DNA]</scope>
    <source>
        <strain evidence="9 10">HMF7410</strain>
    </source>
</reference>
<dbReference type="GO" id="GO:0020037">
    <property type="term" value="F:heme binding"/>
    <property type="evidence" value="ECO:0007669"/>
    <property type="project" value="InterPro"/>
</dbReference>
<evidence type="ECO:0000256" key="7">
    <source>
        <dbReference type="SAM" id="MobiDB-lite"/>
    </source>
</evidence>
<feature type="binding site" description="covalent" evidence="6">
    <location>
        <position position="123"/>
    </location>
    <ligand>
        <name>heme c</name>
        <dbReference type="ChEBI" id="CHEBI:61717"/>
    </ligand>
</feature>
<dbReference type="EMBL" id="WPIK01000010">
    <property type="protein sequence ID" value="MVN22358.1"/>
    <property type="molecule type" value="Genomic_DNA"/>
</dbReference>